<evidence type="ECO:0000313" key="9">
    <source>
        <dbReference type="EMBL" id="PIK35412.1"/>
    </source>
</evidence>
<dbReference type="PROSITE" id="PS00112">
    <property type="entry name" value="PHOSPHAGEN_KINASE"/>
    <property type="match status" value="1"/>
</dbReference>
<dbReference type="EMBL" id="MRZV01001908">
    <property type="protein sequence ID" value="PIK35412.1"/>
    <property type="molecule type" value="Genomic_DNA"/>
</dbReference>
<accession>A0A2G8JI30</accession>
<reference evidence="9 10" key="1">
    <citation type="journal article" date="2017" name="PLoS Biol.">
        <title>The sea cucumber genome provides insights into morphological evolution and visceral regeneration.</title>
        <authorList>
            <person name="Zhang X."/>
            <person name="Sun L."/>
            <person name="Yuan J."/>
            <person name="Sun Y."/>
            <person name="Gao Y."/>
            <person name="Zhang L."/>
            <person name="Li S."/>
            <person name="Dai H."/>
            <person name="Hamel J.F."/>
            <person name="Liu C."/>
            <person name="Yu Y."/>
            <person name="Liu S."/>
            <person name="Lin W."/>
            <person name="Guo K."/>
            <person name="Jin S."/>
            <person name="Xu P."/>
            <person name="Storey K.B."/>
            <person name="Huan P."/>
            <person name="Zhang T."/>
            <person name="Zhou Y."/>
            <person name="Zhang J."/>
            <person name="Lin C."/>
            <person name="Li X."/>
            <person name="Xing L."/>
            <person name="Huo D."/>
            <person name="Sun M."/>
            <person name="Wang L."/>
            <person name="Mercier A."/>
            <person name="Li F."/>
            <person name="Yang H."/>
            <person name="Xiang J."/>
        </authorList>
    </citation>
    <scope>NUCLEOTIDE SEQUENCE [LARGE SCALE GENOMIC DNA]</scope>
    <source>
        <strain evidence="9">Shaxun</strain>
        <tissue evidence="9">Muscle</tissue>
    </source>
</reference>
<keyword evidence="10" id="KW-1185">Reference proteome</keyword>
<evidence type="ECO:0000256" key="1">
    <source>
        <dbReference type="ARBA" id="ARBA00022679"/>
    </source>
</evidence>
<dbReference type="Pfam" id="PF00217">
    <property type="entry name" value="ATP-gua_Ptrans"/>
    <property type="match status" value="1"/>
</dbReference>
<dbReference type="PANTHER" id="PTHR11547">
    <property type="entry name" value="ARGININE OR CREATINE KINASE"/>
    <property type="match status" value="1"/>
</dbReference>
<comment type="caution">
    <text evidence="9">The sequence shown here is derived from an EMBL/GenBank/DDBJ whole genome shotgun (WGS) entry which is preliminary data.</text>
</comment>
<dbReference type="OrthoDB" id="430219at2759"/>
<dbReference type="Proteomes" id="UP000230750">
    <property type="component" value="Unassembled WGS sequence"/>
</dbReference>
<feature type="binding site" evidence="5">
    <location>
        <begin position="94"/>
        <end position="98"/>
    </location>
    <ligand>
        <name>ATP</name>
        <dbReference type="ChEBI" id="CHEBI:30616"/>
    </ligand>
</feature>
<feature type="region of interest" description="Disordered" evidence="7">
    <location>
        <begin position="173"/>
        <end position="236"/>
    </location>
</feature>
<dbReference type="Gene3D" id="3.30.590.10">
    <property type="entry name" value="Glutamine synthetase/guanido kinase, catalytic domain"/>
    <property type="match status" value="1"/>
</dbReference>
<keyword evidence="2 5" id="KW-0547">Nucleotide-binding</keyword>
<dbReference type="STRING" id="307972.A0A2G8JI30"/>
<feature type="binding site" evidence="5">
    <location>
        <position position="38"/>
    </location>
    <ligand>
        <name>ATP</name>
        <dbReference type="ChEBI" id="CHEBI:30616"/>
    </ligand>
</feature>
<keyword evidence="3 5" id="KW-0418">Kinase</keyword>
<evidence type="ECO:0000313" key="10">
    <source>
        <dbReference type="Proteomes" id="UP000230750"/>
    </source>
</evidence>
<dbReference type="AlphaFoldDB" id="A0A2G8JI30"/>
<dbReference type="GO" id="GO:0004111">
    <property type="term" value="F:creatine kinase activity"/>
    <property type="evidence" value="ECO:0007669"/>
    <property type="project" value="InterPro"/>
</dbReference>
<protein>
    <submittedName>
        <fullName evidence="9">Arginine kinase</fullName>
    </submittedName>
</protein>
<evidence type="ECO:0000256" key="7">
    <source>
        <dbReference type="SAM" id="MobiDB-lite"/>
    </source>
</evidence>
<evidence type="ECO:0000259" key="8">
    <source>
        <dbReference type="PROSITE" id="PS51510"/>
    </source>
</evidence>
<organism evidence="9 10">
    <name type="scientific">Stichopus japonicus</name>
    <name type="common">Sea cucumber</name>
    <dbReference type="NCBI Taxonomy" id="307972"/>
    <lineage>
        <taxon>Eukaryota</taxon>
        <taxon>Metazoa</taxon>
        <taxon>Echinodermata</taxon>
        <taxon>Eleutherozoa</taxon>
        <taxon>Echinozoa</taxon>
        <taxon>Holothuroidea</taxon>
        <taxon>Aspidochirotacea</taxon>
        <taxon>Aspidochirotida</taxon>
        <taxon>Stichopodidae</taxon>
        <taxon>Apostichopus</taxon>
    </lineage>
</organism>
<feature type="binding site" evidence="5">
    <location>
        <begin position="122"/>
        <end position="127"/>
    </location>
    <ligand>
        <name>ATP</name>
        <dbReference type="ChEBI" id="CHEBI:30616"/>
    </ligand>
</feature>
<dbReference type="InterPro" id="IPR022414">
    <property type="entry name" value="ATP-guanido_PTrfase_cat"/>
</dbReference>
<dbReference type="PROSITE" id="PS51510">
    <property type="entry name" value="PHOSPHAGEN_KINASE_C"/>
    <property type="match status" value="1"/>
</dbReference>
<evidence type="ECO:0000256" key="2">
    <source>
        <dbReference type="ARBA" id="ARBA00022741"/>
    </source>
</evidence>
<feature type="domain" description="Phosphagen kinase C-terminal" evidence="8">
    <location>
        <begin position="1"/>
        <end position="169"/>
    </location>
</feature>
<gene>
    <name evidence="9" type="ORF">BSL78_27756</name>
</gene>
<keyword evidence="1 5" id="KW-0808">Transferase</keyword>
<dbReference type="SUPFAM" id="SSF55931">
    <property type="entry name" value="Glutamine synthetase/guanido kinase"/>
    <property type="match status" value="1"/>
</dbReference>
<dbReference type="GO" id="GO:0046314">
    <property type="term" value="P:phosphocreatine biosynthetic process"/>
    <property type="evidence" value="ECO:0007669"/>
    <property type="project" value="InterPro"/>
</dbReference>
<sequence length="236" mass="25396">MDDVYGSFLKSLCIGVMDGVHNDDKNFLLWINEEDHTRIISMQQGGDMKAVFERFCRGLGEVETHIKGKGKEFMWNEHLGFVLTCPSNLGTGVRCSVHAKLPKMAADARFDSICQSLRLQKRGTSGEFTESIGGVYDISNLDRLGSSEVQQVQCVIDGVTLLIQMEKKLENGESIDDMVPGGASSAEETPAAQPSESGTAPSAPAATESDPSAPAKPAEEPPAKGRNKKSSSCTLI</sequence>
<evidence type="ECO:0000256" key="4">
    <source>
        <dbReference type="ARBA" id="ARBA00022840"/>
    </source>
</evidence>
<dbReference type="InterPro" id="IPR000749">
    <property type="entry name" value="ATP-guanido_PTrfase"/>
</dbReference>
<dbReference type="InterPro" id="IPR014746">
    <property type="entry name" value="Gln_synth/guanido_kin_cat_dom"/>
</dbReference>
<comment type="similarity">
    <text evidence="5 6">Belongs to the ATP:guanido phosphotransferase family.</text>
</comment>
<evidence type="ECO:0000256" key="3">
    <source>
        <dbReference type="ARBA" id="ARBA00022777"/>
    </source>
</evidence>
<keyword evidence="4 5" id="KW-0067">ATP-binding</keyword>
<dbReference type="InterPro" id="IPR022415">
    <property type="entry name" value="ATP-guanido_PTrfase_AS"/>
</dbReference>
<comment type="caution">
    <text evidence="5">Lacks conserved residue(s) required for the propagation of feature annotation.</text>
</comment>
<evidence type="ECO:0000256" key="6">
    <source>
        <dbReference type="RuleBase" id="RU000505"/>
    </source>
</evidence>
<dbReference type="GO" id="GO:0005615">
    <property type="term" value="C:extracellular space"/>
    <property type="evidence" value="ECO:0007669"/>
    <property type="project" value="TreeGrafter"/>
</dbReference>
<dbReference type="PANTHER" id="PTHR11547:SF63">
    <property type="entry name" value="CREATINE KINASE M-TYPE"/>
    <property type="match status" value="1"/>
</dbReference>
<evidence type="ECO:0000256" key="5">
    <source>
        <dbReference type="PROSITE-ProRule" id="PRU00843"/>
    </source>
</evidence>
<dbReference type="GO" id="GO:0005524">
    <property type="term" value="F:ATP binding"/>
    <property type="evidence" value="ECO:0007669"/>
    <property type="project" value="UniProtKB-UniRule"/>
</dbReference>
<proteinExistence type="inferred from homology"/>
<name>A0A2G8JI30_STIJA</name>